<proteinExistence type="inferred from homology"/>
<dbReference type="InterPro" id="IPR013126">
    <property type="entry name" value="Hsp_70_fam"/>
</dbReference>
<dbReference type="SUPFAM" id="SSF56399">
    <property type="entry name" value="ADP-ribosylation"/>
    <property type="match status" value="1"/>
</dbReference>
<comment type="caution">
    <text evidence="9">The sequence shown here is derived from an EMBL/GenBank/DDBJ whole genome shotgun (WGS) entry which is preliminary data.</text>
</comment>
<dbReference type="PROSITE" id="PS50234">
    <property type="entry name" value="VWFA"/>
    <property type="match status" value="1"/>
</dbReference>
<feature type="region of interest" description="Disordered" evidence="5">
    <location>
        <begin position="1495"/>
        <end position="1522"/>
    </location>
</feature>
<feature type="domain" description="PARP catalytic" evidence="7">
    <location>
        <begin position="376"/>
        <end position="582"/>
    </location>
</feature>
<dbReference type="InterPro" id="IPR029047">
    <property type="entry name" value="HSP70_peptide-bd_sf"/>
</dbReference>
<dbReference type="SUPFAM" id="SSF53300">
    <property type="entry name" value="vWA-like"/>
    <property type="match status" value="1"/>
</dbReference>
<evidence type="ECO:0000313" key="9">
    <source>
        <dbReference type="EMBL" id="CAF1287590.1"/>
    </source>
</evidence>
<dbReference type="Gene3D" id="3.90.228.10">
    <property type="match status" value="1"/>
</dbReference>
<evidence type="ECO:0000259" key="8">
    <source>
        <dbReference type="PROSITE" id="PS51468"/>
    </source>
</evidence>
<dbReference type="GO" id="GO:0005524">
    <property type="term" value="F:ATP binding"/>
    <property type="evidence" value="ECO:0007669"/>
    <property type="project" value="UniProtKB-KW"/>
</dbReference>
<dbReference type="InterPro" id="IPR012317">
    <property type="entry name" value="Poly(ADP-ribose)pol_cat_dom"/>
</dbReference>
<dbReference type="GO" id="GO:0005737">
    <property type="term" value="C:cytoplasm"/>
    <property type="evidence" value="ECO:0007669"/>
    <property type="project" value="TreeGrafter"/>
</dbReference>
<name>A0A815D1S1_ADIRI</name>
<keyword evidence="4" id="KW-0808">Transferase</keyword>
<evidence type="ECO:0000313" key="10">
    <source>
        <dbReference type="Proteomes" id="UP000663852"/>
    </source>
</evidence>
<feature type="domain" description="VWFA" evidence="6">
    <location>
        <begin position="883"/>
        <end position="1061"/>
    </location>
</feature>
<keyword evidence="4" id="KW-0328">Glycosyltransferase</keyword>
<keyword evidence="2" id="KW-0547">Nucleotide-binding</keyword>
<keyword evidence="3" id="KW-0067">ATP-binding</keyword>
<gene>
    <name evidence="9" type="ORF">EDS130_LOCUS29903</name>
</gene>
<sequence length="2063" mass="234383">MSSASASTLSGKTILLELGYEKGFKAKQELINFLREQHARVSYILTASTDYVFTTNNVDNSKTRRAKQLGIPLIDVEYVRQYRSSSSGQISIDINKFLIKSSEDQENFTRTGTITVLESRPNMCKINKFDASKIKLWNSDDEKLPCFDELTHGAIGKWAIFKETTDNSHVFFALELQIIPEQYYNPSTSDYRLRFRYEKQTITEGKQQDKNISIQYAFGNDPNEQQQLFAFYYNRISTMPRITRIRDMLPNQLGSKLLLRSLFMHRLDTQILDENVCQLIESIWLESVGDVNKILSVSPEFITLKTIVEAEAALLELKSTNDSAAATRFYSLLPHQPSCQIDLVKNRRALMEKLDLCQMLRDMLTVNELTNWNMKAPIEAKYRALKCYIEVLSSSTPEYKNIAKLIQSSSDSSEQVHIHNIFSVAKQSDSLNFRSTLSYQRQLFHGSKYSNFLGILSRGLVLPKMVAEDFGVVRTDIGCLGYGIYFSDSISTSLKYTTASTARPGRRLLCICQVALGESANYYSFAPNLTKPPDGFQSTHGVKRTEDNHSMFTDNEYAIYQLDQQLLHYVVEVSWAPKDALNIQLERLPIVHHQQCALDGVSVDVPTTIDDEIIEMAEQDYGLICPSSGKIIPLRSFHLRAQVVDTTVEVVLYQVYYNTSSMPIEAKYVFPLDENSTVCGFEAHINDKVIKGVVKEKEQAKQEYREAIAKGHGAYLMHQEEAQVFSVAVGNLPANTEVIIKITYVAELEIENGDIMFRLPAKMTSWQSKQAIEARDQSILRSIGMVDEKVEFTLRASIRMPYNITKLFSPTHRLRRKITNCIAMVELVDNVLLDRDFILSITLNSPNLPRISTETLENSSSQACMLTFYPKFETPANSREEIEIIFIVDVSNSMDGTHVHQAKQLAHLFLTNLSINDVKTYFNIITFGSDNDECFPISVPITRENLDKAKHFVLHSLIHRGNTDLFSVLHRYSLLPSKFSRQFILLSDGHIHDLQSILTLLKHQSTFRRDRLFTCSIGNVANKHCLKQLANEASGGGLTIIFDSNYRSKWKAKVLNLLEHVRQPCVTSISIDWNGHIDEQERFHMQAPKTIRSLFNGMQLTVYRFVQNCHKATLTAMVDGQEFVTTVFSNPMTMTTGRILHCLTARAIIDDYANGLLDADESENELIKVQYKQDLIDLSIKHSVVSAYTSFVAIEERDTKSNVKNRQLGVRLLDIMLENDTDLLPYMGWDGDVSNVLIMKQKLIDACTLLDSTPIQRKKEVIVDIEKLCESISYRASGDAKCEIMMNIIRTCRYSLNEYDKADEIEQKMRQDILMEMVGATAEERQVLKQQCQAKNLIFTDDEIDLLSSYDEISDSFGADFKNLTPIDRTKKMRELTTMLGEKTDFDNGCFLPTTSTEGKIMPSSVVEEQVLPAVEQDPWENILQELATTDDWSTADFGFLDCLDETSYVEITSRLDQVRSRRMRMFQDAEIEEKDGDVDVSSLINLPLGGEDRPADLNLRSESDVGYVPTPNNEKSIEENDEMEMETARASSISLLAKSEHDTTTTRAATSTPTTIESDSLYRRISLVDETRLNASQRRSGCMSSSAPSEPKIKTRASSPPLPERHEGPSCATNESTSLHTRADDKVISECSQFVLMDQDERRQETRSPIRYTPTDEPELQTRRVELSRLASNAKLKNERRKQEMLAEKNVFGDIIDISTFYQNSMAMCDLLLIDVCPLGLGIGDIHGQMHTLIRRNTTIPTRTQFWPIFTNAYAYQATATIRIFEGEHKLTKYNEFLGEFDLSGLTSNFTSRTLQISVRMDIDANGILRIDAEEELSGVKATYTVYNSSEKRLSSDDIQRHLIFVGGQTDAAAKSVYDRTPDDPLCQLGGQVQVMQHNFSGEFADTNPLDQTTDISLLRKLKDVCSTSTIINELMILQFEDGSFILNKQLADVFHLDCAVFQSLEHYLAERGFKSLALNLQNEILRLIGTGLILLWLVHQTQVSHSNSLEFSFSIEQIKIHLCTNYPSDIHEQILKAIDFYQRISQQHGIYCQQLELEGSSWNMFVQYLFFADGLHKTNNV</sequence>
<dbReference type="Proteomes" id="UP000663852">
    <property type="component" value="Unassembled WGS sequence"/>
</dbReference>
<dbReference type="Gene3D" id="2.60.34.10">
    <property type="entry name" value="Substrate Binding Domain Of DNAk, Chain A, domain 1"/>
    <property type="match status" value="1"/>
</dbReference>
<dbReference type="Gene3D" id="3.40.50.410">
    <property type="entry name" value="von Willebrand factor, type A domain"/>
    <property type="match status" value="1"/>
</dbReference>
<dbReference type="InterPro" id="IPR036616">
    <property type="entry name" value="Poly(ADP-ribose)pol_reg_dom_sf"/>
</dbReference>
<dbReference type="PROSITE" id="PS51468">
    <property type="entry name" value="VIT"/>
    <property type="match status" value="1"/>
</dbReference>
<evidence type="ECO:0000256" key="5">
    <source>
        <dbReference type="SAM" id="MobiDB-lite"/>
    </source>
</evidence>
<dbReference type="SMART" id="SM00609">
    <property type="entry name" value="VIT"/>
    <property type="match status" value="1"/>
</dbReference>
<dbReference type="InterPro" id="IPR013694">
    <property type="entry name" value="VIT"/>
</dbReference>
<feature type="compositionally biased region" description="Basic and acidic residues" evidence="5">
    <location>
        <begin position="1495"/>
        <end position="1504"/>
    </location>
</feature>
<dbReference type="GO" id="GO:0003950">
    <property type="term" value="F:NAD+ poly-ADP-ribosyltransferase activity"/>
    <property type="evidence" value="ECO:0007669"/>
    <property type="project" value="UniProtKB-UniRule"/>
</dbReference>
<comment type="similarity">
    <text evidence="1">Belongs to the heat shock protein 70 family.</text>
</comment>
<dbReference type="InterPro" id="IPR058904">
    <property type="entry name" value="PARP4_MVP-ID"/>
</dbReference>
<feature type="region of interest" description="Disordered" evidence="5">
    <location>
        <begin position="1575"/>
        <end position="1620"/>
    </location>
</feature>
<feature type="compositionally biased region" description="Polar residues" evidence="5">
    <location>
        <begin position="1575"/>
        <end position="1589"/>
    </location>
</feature>
<dbReference type="PROSITE" id="PS51059">
    <property type="entry name" value="PARP_CATALYTIC"/>
    <property type="match status" value="1"/>
</dbReference>
<dbReference type="Pfam" id="PF08487">
    <property type="entry name" value="VIT"/>
    <property type="match status" value="1"/>
</dbReference>
<evidence type="ECO:0000259" key="6">
    <source>
        <dbReference type="PROSITE" id="PS50234"/>
    </source>
</evidence>
<dbReference type="SUPFAM" id="SSF47587">
    <property type="entry name" value="Domain of poly(ADP-ribose) polymerase"/>
    <property type="match status" value="1"/>
</dbReference>
<evidence type="ECO:0000256" key="1">
    <source>
        <dbReference type="ARBA" id="ARBA00007381"/>
    </source>
</evidence>
<evidence type="ECO:0000256" key="2">
    <source>
        <dbReference type="ARBA" id="ARBA00022741"/>
    </source>
</evidence>
<evidence type="ECO:0000259" key="7">
    <source>
        <dbReference type="PROSITE" id="PS51059"/>
    </source>
</evidence>
<keyword evidence="4" id="KW-0520">NAD</keyword>
<dbReference type="GO" id="GO:0140662">
    <property type="term" value="F:ATP-dependent protein folding chaperone"/>
    <property type="evidence" value="ECO:0007669"/>
    <property type="project" value="InterPro"/>
</dbReference>
<dbReference type="PRINTS" id="PR00301">
    <property type="entry name" value="HEATSHOCK70"/>
</dbReference>
<feature type="domain" description="VIT" evidence="8">
    <location>
        <begin position="618"/>
        <end position="746"/>
    </location>
</feature>
<dbReference type="EMBL" id="CAJNOJ010000205">
    <property type="protein sequence ID" value="CAF1287590.1"/>
    <property type="molecule type" value="Genomic_DNA"/>
</dbReference>
<dbReference type="PANTHER" id="PTHR46530">
    <property type="entry name" value="PROTEIN MONO-ADP-RIBOSYLTRANSFERASE PARP4"/>
    <property type="match status" value="1"/>
</dbReference>
<dbReference type="PANTHER" id="PTHR46530:SF1">
    <property type="entry name" value="PROTEIN MONO-ADP-RIBOSYLTRANSFERASE PARP4"/>
    <property type="match status" value="1"/>
</dbReference>
<dbReference type="InterPro" id="IPR036465">
    <property type="entry name" value="vWFA_dom_sf"/>
</dbReference>
<dbReference type="SMART" id="SM00327">
    <property type="entry name" value="VWA"/>
    <property type="match status" value="1"/>
</dbReference>
<dbReference type="Pfam" id="PF26156">
    <property type="entry name" value="PARP4_MVP-ID"/>
    <property type="match status" value="1"/>
</dbReference>
<protein>
    <recommendedName>
        <fullName evidence="4">Poly [ADP-ribose] polymerase</fullName>
        <shortName evidence="4">PARP</shortName>
        <ecNumber evidence="4">2.4.2.-</ecNumber>
    </recommendedName>
</protein>
<dbReference type="OrthoDB" id="1729737at2759"/>
<dbReference type="Pfam" id="PF13768">
    <property type="entry name" value="VWA_3"/>
    <property type="match status" value="1"/>
</dbReference>
<dbReference type="EC" id="2.4.2.-" evidence="4"/>
<accession>A0A815D1S1</accession>
<evidence type="ECO:0000256" key="3">
    <source>
        <dbReference type="ARBA" id="ARBA00022840"/>
    </source>
</evidence>
<dbReference type="InterPro" id="IPR031273">
    <property type="entry name" value="PARP4"/>
</dbReference>
<reference evidence="9" key="1">
    <citation type="submission" date="2021-02" db="EMBL/GenBank/DDBJ databases">
        <authorList>
            <person name="Nowell W R."/>
        </authorList>
    </citation>
    <scope>NUCLEOTIDE SEQUENCE</scope>
</reference>
<dbReference type="SUPFAM" id="SSF100920">
    <property type="entry name" value="Heat shock protein 70kD (HSP70), peptide-binding domain"/>
    <property type="match status" value="1"/>
</dbReference>
<evidence type="ECO:0000256" key="4">
    <source>
        <dbReference type="RuleBase" id="RU362114"/>
    </source>
</evidence>
<dbReference type="Pfam" id="PF00644">
    <property type="entry name" value="PARP"/>
    <property type="match status" value="1"/>
</dbReference>
<organism evidence="9 10">
    <name type="scientific">Adineta ricciae</name>
    <name type="common">Rotifer</name>
    <dbReference type="NCBI Taxonomy" id="249248"/>
    <lineage>
        <taxon>Eukaryota</taxon>
        <taxon>Metazoa</taxon>
        <taxon>Spiralia</taxon>
        <taxon>Gnathifera</taxon>
        <taxon>Rotifera</taxon>
        <taxon>Eurotatoria</taxon>
        <taxon>Bdelloidea</taxon>
        <taxon>Adinetida</taxon>
        <taxon>Adinetidae</taxon>
        <taxon>Adineta</taxon>
    </lineage>
</organism>
<dbReference type="Pfam" id="PF00012">
    <property type="entry name" value="HSP70"/>
    <property type="match status" value="1"/>
</dbReference>
<dbReference type="InterPro" id="IPR002035">
    <property type="entry name" value="VWF_A"/>
</dbReference>